<dbReference type="AlphaFoldDB" id="A0A852TJU9"/>
<evidence type="ECO:0000313" key="14">
    <source>
        <dbReference type="Proteomes" id="UP000548423"/>
    </source>
</evidence>
<dbReference type="SUPFAM" id="SSF47384">
    <property type="entry name" value="Homodimeric domain of signal transducing histidine kinase"/>
    <property type="match status" value="1"/>
</dbReference>
<dbReference type="GO" id="GO:0016036">
    <property type="term" value="P:cellular response to phosphate starvation"/>
    <property type="evidence" value="ECO:0007669"/>
    <property type="project" value="TreeGrafter"/>
</dbReference>
<evidence type="ECO:0000256" key="6">
    <source>
        <dbReference type="ARBA" id="ARBA00022741"/>
    </source>
</evidence>
<organism evidence="13 14">
    <name type="scientific">Neobacillus niacini</name>
    <dbReference type="NCBI Taxonomy" id="86668"/>
    <lineage>
        <taxon>Bacteria</taxon>
        <taxon>Bacillati</taxon>
        <taxon>Bacillota</taxon>
        <taxon>Bacilli</taxon>
        <taxon>Bacillales</taxon>
        <taxon>Bacillaceae</taxon>
        <taxon>Neobacillus</taxon>
    </lineage>
</organism>
<evidence type="ECO:0000256" key="4">
    <source>
        <dbReference type="ARBA" id="ARBA00022553"/>
    </source>
</evidence>
<sequence length="465" mass="52889">MKTNLLSFFRLLTNLGEKDVFKSTQGRLTRIYSGLLILFLILFIMIVYSVLYFSILRNQETELETLVKQEAGFLEDYLTTNEKSDFHGIENQEVVFAGVNQLFYYVVNSNGELIMGNEADQRLRSAVLNILNRRGLRDGAILKETLHLEGNEKGRGKPGEFFQREPERDIRLIIASRSIYDNSHFVGKLFIGKDVTFAYQLFHWLLIILLIIGFVFVGVALFISAAMSKKAMIPISRAFTRQREFVGDASHELRTPLSVLLSSLDAIEMTIDTKKEEFAGKLLSNMRQEVKRMTSLVSDLLTLARSDSNIIERRSETFDFLSHAEKAIESVESLADAKQINLHFEAPDTLMAKGDPERLSQLLYILLDNAIKYTPNQGEVWLLLSREGQELCISVKDTGIGIKKEDYHRVFERFYRADKSRSRQMGGHGLGLSIAKWIVETHNGTINISSKVGKGTIFTIRIPLN</sequence>
<dbReference type="CDD" id="cd00075">
    <property type="entry name" value="HATPase"/>
    <property type="match status" value="1"/>
</dbReference>
<comment type="subcellular location">
    <subcellularLocation>
        <location evidence="2">Cell membrane</location>
        <topology evidence="2">Multi-pass membrane protein</topology>
    </subcellularLocation>
</comment>
<dbReference type="Pfam" id="PF02518">
    <property type="entry name" value="HATPase_c"/>
    <property type="match status" value="1"/>
</dbReference>
<name>A0A852TJU9_9BACI</name>
<keyword evidence="6" id="KW-0547">Nucleotide-binding</keyword>
<dbReference type="SMART" id="SM00387">
    <property type="entry name" value="HATPase_c"/>
    <property type="match status" value="1"/>
</dbReference>
<dbReference type="InterPro" id="IPR036097">
    <property type="entry name" value="HisK_dim/P_sf"/>
</dbReference>
<dbReference type="GO" id="GO:0005524">
    <property type="term" value="F:ATP binding"/>
    <property type="evidence" value="ECO:0007669"/>
    <property type="project" value="UniProtKB-KW"/>
</dbReference>
<dbReference type="FunFam" id="3.30.565.10:FF:000006">
    <property type="entry name" value="Sensor histidine kinase WalK"/>
    <property type="match status" value="1"/>
</dbReference>
<dbReference type="GO" id="GO:0000155">
    <property type="term" value="F:phosphorelay sensor kinase activity"/>
    <property type="evidence" value="ECO:0007669"/>
    <property type="project" value="InterPro"/>
</dbReference>
<evidence type="ECO:0000256" key="1">
    <source>
        <dbReference type="ARBA" id="ARBA00000085"/>
    </source>
</evidence>
<evidence type="ECO:0000256" key="5">
    <source>
        <dbReference type="ARBA" id="ARBA00022679"/>
    </source>
</evidence>
<dbReference type="EC" id="2.7.13.3" evidence="3"/>
<dbReference type="PROSITE" id="PS50109">
    <property type="entry name" value="HIS_KIN"/>
    <property type="match status" value="1"/>
</dbReference>
<keyword evidence="9" id="KW-0902">Two-component regulatory system</keyword>
<evidence type="ECO:0000256" key="2">
    <source>
        <dbReference type="ARBA" id="ARBA00004651"/>
    </source>
</evidence>
<gene>
    <name evidence="13" type="ORF">F4694_005910</name>
</gene>
<evidence type="ECO:0000256" key="3">
    <source>
        <dbReference type="ARBA" id="ARBA00012438"/>
    </source>
</evidence>
<protein>
    <recommendedName>
        <fullName evidence="3">histidine kinase</fullName>
        <ecNumber evidence="3">2.7.13.3</ecNumber>
    </recommendedName>
</protein>
<evidence type="ECO:0000256" key="10">
    <source>
        <dbReference type="ARBA" id="ARBA00023136"/>
    </source>
</evidence>
<dbReference type="Proteomes" id="UP000548423">
    <property type="component" value="Unassembled WGS sequence"/>
</dbReference>
<dbReference type="CDD" id="cd00082">
    <property type="entry name" value="HisKA"/>
    <property type="match status" value="1"/>
</dbReference>
<dbReference type="SMART" id="SM00388">
    <property type="entry name" value="HisKA"/>
    <property type="match status" value="1"/>
</dbReference>
<keyword evidence="4" id="KW-0597">Phosphoprotein</keyword>
<dbReference type="InterPro" id="IPR005467">
    <property type="entry name" value="His_kinase_dom"/>
</dbReference>
<proteinExistence type="predicted"/>
<reference evidence="14" key="1">
    <citation type="submission" date="2020-07" db="EMBL/GenBank/DDBJ databases">
        <authorList>
            <person name="Partida-Martinez L."/>
            <person name="Huntemann M."/>
            <person name="Clum A."/>
            <person name="Wang J."/>
            <person name="Palaniappan K."/>
            <person name="Ritter S."/>
            <person name="Chen I.-M."/>
            <person name="Stamatis D."/>
            <person name="Reddy T."/>
            <person name="O'Malley R."/>
            <person name="Daum C."/>
            <person name="Shapiro N."/>
            <person name="Ivanova N."/>
            <person name="Kyrpides N."/>
            <person name="Woyke T."/>
        </authorList>
    </citation>
    <scope>NUCLEOTIDE SEQUENCE [LARGE SCALE GENOMIC DNA]</scope>
    <source>
        <strain evidence="14">AT2.8</strain>
    </source>
</reference>
<dbReference type="EMBL" id="JACCBX010000018">
    <property type="protein sequence ID" value="NYE09053.1"/>
    <property type="molecule type" value="Genomic_DNA"/>
</dbReference>
<evidence type="ECO:0000259" key="12">
    <source>
        <dbReference type="PROSITE" id="PS50109"/>
    </source>
</evidence>
<comment type="catalytic activity">
    <reaction evidence="1">
        <text>ATP + protein L-histidine = ADP + protein N-phospho-L-histidine.</text>
        <dbReference type="EC" id="2.7.13.3"/>
    </reaction>
</comment>
<accession>A0A852TJU9</accession>
<feature type="transmembrane region" description="Helical" evidence="11">
    <location>
        <begin position="201"/>
        <end position="227"/>
    </location>
</feature>
<evidence type="ECO:0000256" key="11">
    <source>
        <dbReference type="SAM" id="Phobius"/>
    </source>
</evidence>
<dbReference type="InterPro" id="IPR003661">
    <property type="entry name" value="HisK_dim/P_dom"/>
</dbReference>
<evidence type="ECO:0000256" key="8">
    <source>
        <dbReference type="ARBA" id="ARBA00022840"/>
    </source>
</evidence>
<evidence type="ECO:0000313" key="13">
    <source>
        <dbReference type="EMBL" id="NYE09053.1"/>
    </source>
</evidence>
<evidence type="ECO:0000256" key="9">
    <source>
        <dbReference type="ARBA" id="ARBA00023012"/>
    </source>
</evidence>
<dbReference type="Pfam" id="PF00512">
    <property type="entry name" value="HisKA"/>
    <property type="match status" value="1"/>
</dbReference>
<comment type="caution">
    <text evidence="13">The sequence shown here is derived from an EMBL/GenBank/DDBJ whole genome shotgun (WGS) entry which is preliminary data.</text>
</comment>
<dbReference type="PANTHER" id="PTHR45453">
    <property type="entry name" value="PHOSPHATE REGULON SENSOR PROTEIN PHOR"/>
    <property type="match status" value="1"/>
</dbReference>
<dbReference type="GO" id="GO:0005886">
    <property type="term" value="C:plasma membrane"/>
    <property type="evidence" value="ECO:0007669"/>
    <property type="project" value="UniProtKB-SubCell"/>
</dbReference>
<dbReference type="FunFam" id="1.10.287.130:FF:000001">
    <property type="entry name" value="Two-component sensor histidine kinase"/>
    <property type="match status" value="1"/>
</dbReference>
<reference evidence="14" key="2">
    <citation type="submission" date="2020-08" db="EMBL/GenBank/DDBJ databases">
        <title>The Agave Microbiome: Exploring the role of microbial communities in plant adaptations to desert environments.</title>
        <authorList>
            <person name="Partida-Martinez L.P."/>
        </authorList>
    </citation>
    <scope>NUCLEOTIDE SEQUENCE [LARGE SCALE GENOMIC DNA]</scope>
    <source>
        <strain evidence="14">AT2.8</strain>
    </source>
</reference>
<keyword evidence="8" id="KW-0067">ATP-binding</keyword>
<keyword evidence="7 13" id="KW-0418">Kinase</keyword>
<dbReference type="PANTHER" id="PTHR45453:SF1">
    <property type="entry name" value="PHOSPHATE REGULON SENSOR PROTEIN PHOR"/>
    <property type="match status" value="1"/>
</dbReference>
<feature type="transmembrane region" description="Helical" evidence="11">
    <location>
        <begin position="31"/>
        <end position="55"/>
    </location>
</feature>
<keyword evidence="5" id="KW-0808">Transferase</keyword>
<keyword evidence="10 11" id="KW-0472">Membrane</keyword>
<dbReference type="InterPro" id="IPR050351">
    <property type="entry name" value="BphY/WalK/GraS-like"/>
</dbReference>
<keyword evidence="11" id="KW-0812">Transmembrane</keyword>
<dbReference type="InterPro" id="IPR004358">
    <property type="entry name" value="Sig_transdc_His_kin-like_C"/>
</dbReference>
<feature type="domain" description="Histidine kinase" evidence="12">
    <location>
        <begin position="248"/>
        <end position="465"/>
    </location>
</feature>
<dbReference type="Gene3D" id="3.30.565.10">
    <property type="entry name" value="Histidine kinase-like ATPase, C-terminal domain"/>
    <property type="match status" value="1"/>
</dbReference>
<dbReference type="Gene3D" id="1.10.287.130">
    <property type="match status" value="1"/>
</dbReference>
<dbReference type="InterPro" id="IPR003594">
    <property type="entry name" value="HATPase_dom"/>
</dbReference>
<dbReference type="InterPro" id="IPR036890">
    <property type="entry name" value="HATPase_C_sf"/>
</dbReference>
<dbReference type="GO" id="GO:0004721">
    <property type="term" value="F:phosphoprotein phosphatase activity"/>
    <property type="evidence" value="ECO:0007669"/>
    <property type="project" value="TreeGrafter"/>
</dbReference>
<evidence type="ECO:0000256" key="7">
    <source>
        <dbReference type="ARBA" id="ARBA00022777"/>
    </source>
</evidence>
<keyword evidence="11" id="KW-1133">Transmembrane helix</keyword>
<dbReference type="SUPFAM" id="SSF55874">
    <property type="entry name" value="ATPase domain of HSP90 chaperone/DNA topoisomerase II/histidine kinase"/>
    <property type="match status" value="1"/>
</dbReference>
<dbReference type="PRINTS" id="PR00344">
    <property type="entry name" value="BCTRLSENSOR"/>
</dbReference>